<dbReference type="PANTHER" id="PTHR13466:SF0">
    <property type="entry name" value="SMP-LTD DOMAIN-CONTAINING PROTEIN"/>
    <property type="match status" value="1"/>
</dbReference>
<evidence type="ECO:0000256" key="2">
    <source>
        <dbReference type="SAM" id="MobiDB-lite"/>
    </source>
</evidence>
<feature type="non-terminal residue" evidence="3">
    <location>
        <position position="1"/>
    </location>
</feature>
<protein>
    <submittedName>
        <fullName evidence="3">Uncharacterized protein</fullName>
    </submittedName>
</protein>
<feature type="region of interest" description="Disordered" evidence="2">
    <location>
        <begin position="20"/>
        <end position="64"/>
    </location>
</feature>
<organism evidence="3 4">
    <name type="scientific">Teladorsagia circumcincta</name>
    <name type="common">Brown stomach worm</name>
    <name type="synonym">Ostertagia circumcincta</name>
    <dbReference type="NCBI Taxonomy" id="45464"/>
    <lineage>
        <taxon>Eukaryota</taxon>
        <taxon>Metazoa</taxon>
        <taxon>Ecdysozoa</taxon>
        <taxon>Nematoda</taxon>
        <taxon>Chromadorea</taxon>
        <taxon>Rhabditida</taxon>
        <taxon>Rhabditina</taxon>
        <taxon>Rhabditomorpha</taxon>
        <taxon>Strongyloidea</taxon>
        <taxon>Trichostrongylidae</taxon>
        <taxon>Teladorsagia</taxon>
    </lineage>
</organism>
<comment type="subcellular location">
    <subcellularLocation>
        <location evidence="1">Endoplasmic reticulum membrane</location>
    </subcellularLocation>
</comment>
<dbReference type="GO" id="GO:0005789">
    <property type="term" value="C:endoplasmic reticulum membrane"/>
    <property type="evidence" value="ECO:0007669"/>
    <property type="project" value="UniProtKB-SubCell"/>
</dbReference>
<sequence length="244" mass="26996">DQSTASKIGAFIDKAKAKGKKLVSKNHSKTPEMSESSAQCTIVQPSSTNPSDKDESVQAKEPESSGEPAMIYSLGHRFRGMPFFKYRMMLLGMLLSVTVVWPSFLVGLLWGLYLSFIGFLYLFVSEPRPRIERHPSVANIDDVSVVTGKYEQACEADEGEGDALGIHEGVIYRGWMNELKGKYSPATYHVNNAQSVLVRLEGTTLRISRPAKAVLKHAFHEDPTLTQPQPTMSLGQVYGKLDVE</sequence>
<evidence type="ECO:0000313" key="4">
    <source>
        <dbReference type="Proteomes" id="UP000230423"/>
    </source>
</evidence>
<accession>A0A2G9TNM2</accession>
<feature type="compositionally biased region" description="Polar residues" evidence="2">
    <location>
        <begin position="31"/>
        <end position="50"/>
    </location>
</feature>
<name>A0A2G9TNM2_TELCI</name>
<dbReference type="EMBL" id="KZ359321">
    <property type="protein sequence ID" value="PIO58940.1"/>
    <property type="molecule type" value="Genomic_DNA"/>
</dbReference>
<evidence type="ECO:0000256" key="1">
    <source>
        <dbReference type="ARBA" id="ARBA00004586"/>
    </source>
</evidence>
<dbReference type="OrthoDB" id="26740at2759"/>
<gene>
    <name evidence="3" type="ORF">TELCIR_19610</name>
</gene>
<dbReference type="AlphaFoldDB" id="A0A2G9TNM2"/>
<feature type="compositionally biased region" description="Basic and acidic residues" evidence="2">
    <location>
        <begin position="51"/>
        <end position="63"/>
    </location>
</feature>
<reference evidence="3 4" key="1">
    <citation type="submission" date="2015-09" db="EMBL/GenBank/DDBJ databases">
        <title>Draft genome of the parasitic nematode Teladorsagia circumcincta isolate WARC Sus (inbred).</title>
        <authorList>
            <person name="Mitreva M."/>
        </authorList>
    </citation>
    <scope>NUCLEOTIDE SEQUENCE [LARGE SCALE GENOMIC DNA]</scope>
    <source>
        <strain evidence="3 4">S</strain>
    </source>
</reference>
<dbReference type="Proteomes" id="UP000230423">
    <property type="component" value="Unassembled WGS sequence"/>
</dbReference>
<dbReference type="GO" id="GO:0008289">
    <property type="term" value="F:lipid binding"/>
    <property type="evidence" value="ECO:0007669"/>
    <property type="project" value="TreeGrafter"/>
</dbReference>
<evidence type="ECO:0000313" key="3">
    <source>
        <dbReference type="EMBL" id="PIO58940.1"/>
    </source>
</evidence>
<keyword evidence="4" id="KW-1185">Reference proteome</keyword>
<dbReference type="PANTHER" id="PTHR13466">
    <property type="entry name" value="TEX2 PROTEIN-RELATED"/>
    <property type="match status" value="1"/>
</dbReference>
<proteinExistence type="predicted"/>